<protein>
    <submittedName>
        <fullName evidence="2">Uncharacterized protein</fullName>
    </submittedName>
</protein>
<dbReference type="GeneID" id="37266813"/>
<feature type="region of interest" description="Disordered" evidence="1">
    <location>
        <begin position="188"/>
        <end position="217"/>
    </location>
</feature>
<feature type="compositionally biased region" description="Low complexity" evidence="1">
    <location>
        <begin position="195"/>
        <end position="204"/>
    </location>
</feature>
<feature type="compositionally biased region" description="Gly residues" evidence="1">
    <location>
        <begin position="208"/>
        <end position="217"/>
    </location>
</feature>
<dbReference type="RefSeq" id="XP_025595012.1">
    <property type="nucleotide sequence ID" value="XM_025739267.1"/>
</dbReference>
<proteinExistence type="predicted"/>
<dbReference type="AlphaFoldDB" id="A0A316Z3H0"/>
<evidence type="ECO:0000256" key="1">
    <source>
        <dbReference type="SAM" id="MobiDB-lite"/>
    </source>
</evidence>
<feature type="compositionally biased region" description="Pro residues" evidence="1">
    <location>
        <begin position="133"/>
        <end position="142"/>
    </location>
</feature>
<dbReference type="Proteomes" id="UP000245946">
    <property type="component" value="Unassembled WGS sequence"/>
</dbReference>
<accession>A0A316Z3H0</accession>
<name>A0A316Z3H0_9BASI</name>
<gene>
    <name evidence="2" type="ORF">FA09DRAFT_165873</name>
</gene>
<dbReference type="EMBL" id="KZ819309">
    <property type="protein sequence ID" value="PWN94733.1"/>
    <property type="molecule type" value="Genomic_DNA"/>
</dbReference>
<keyword evidence="3" id="KW-1185">Reference proteome</keyword>
<sequence>MRVLLPPAALARRRKAHRKTPRAWGHDAPSTCAHVRLPPSSCFYAHGIDGPAKVSPQEEEQERGRAGVVALYLAVSSGRDWLCVCSERGRGAWEEELLRRAGGCRHGAARQAQHRGTSRAAGLRALSHVTPLTRPPLPPSSPHPSDGPARPRPSHPAGSLLCARAANARCGPRSALAPSPLVLADVAPAEMSSKTSRMPAAARPSPRRGGGPTALRL</sequence>
<evidence type="ECO:0000313" key="2">
    <source>
        <dbReference type="EMBL" id="PWN94733.1"/>
    </source>
</evidence>
<feature type="region of interest" description="Disordered" evidence="1">
    <location>
        <begin position="130"/>
        <end position="158"/>
    </location>
</feature>
<evidence type="ECO:0000313" key="3">
    <source>
        <dbReference type="Proteomes" id="UP000245946"/>
    </source>
</evidence>
<organism evidence="2 3">
    <name type="scientific">Tilletiopsis washingtonensis</name>
    <dbReference type="NCBI Taxonomy" id="58919"/>
    <lineage>
        <taxon>Eukaryota</taxon>
        <taxon>Fungi</taxon>
        <taxon>Dikarya</taxon>
        <taxon>Basidiomycota</taxon>
        <taxon>Ustilaginomycotina</taxon>
        <taxon>Exobasidiomycetes</taxon>
        <taxon>Entylomatales</taxon>
        <taxon>Entylomatales incertae sedis</taxon>
        <taxon>Tilletiopsis</taxon>
    </lineage>
</organism>
<reference evidence="2 3" key="1">
    <citation type="journal article" date="2018" name="Mol. Biol. Evol.">
        <title>Broad Genomic Sampling Reveals a Smut Pathogenic Ancestry of the Fungal Clade Ustilaginomycotina.</title>
        <authorList>
            <person name="Kijpornyongpan T."/>
            <person name="Mondo S.J."/>
            <person name="Barry K."/>
            <person name="Sandor L."/>
            <person name="Lee J."/>
            <person name="Lipzen A."/>
            <person name="Pangilinan J."/>
            <person name="LaButti K."/>
            <person name="Hainaut M."/>
            <person name="Henrissat B."/>
            <person name="Grigoriev I.V."/>
            <person name="Spatafora J.W."/>
            <person name="Aime M.C."/>
        </authorList>
    </citation>
    <scope>NUCLEOTIDE SEQUENCE [LARGE SCALE GENOMIC DNA]</scope>
    <source>
        <strain evidence="2 3">MCA 4186</strain>
    </source>
</reference>